<protein>
    <submittedName>
        <fullName evidence="2">Oxidoreductase family protein</fullName>
    </submittedName>
</protein>
<evidence type="ECO:0000313" key="2">
    <source>
        <dbReference type="EMBL" id="QRW16726.1"/>
    </source>
</evidence>
<keyword evidence="1" id="KW-0812">Transmembrane</keyword>
<organism evidence="2 3">
    <name type="scientific">Rhizoctonia solani</name>
    <dbReference type="NCBI Taxonomy" id="456999"/>
    <lineage>
        <taxon>Eukaryota</taxon>
        <taxon>Fungi</taxon>
        <taxon>Dikarya</taxon>
        <taxon>Basidiomycota</taxon>
        <taxon>Agaricomycotina</taxon>
        <taxon>Agaricomycetes</taxon>
        <taxon>Cantharellales</taxon>
        <taxon>Ceratobasidiaceae</taxon>
        <taxon>Rhizoctonia</taxon>
    </lineage>
</organism>
<dbReference type="GeneID" id="67027007"/>
<feature type="transmembrane region" description="Helical" evidence="1">
    <location>
        <begin position="151"/>
        <end position="173"/>
    </location>
</feature>
<feature type="transmembrane region" description="Helical" evidence="1">
    <location>
        <begin position="113"/>
        <end position="139"/>
    </location>
</feature>
<dbReference type="EMBL" id="CP059659">
    <property type="protein sequence ID" value="QRW16726.1"/>
    <property type="molecule type" value="Genomic_DNA"/>
</dbReference>
<dbReference type="AlphaFoldDB" id="A0A8H8NMW6"/>
<keyword evidence="1" id="KW-1133">Transmembrane helix</keyword>
<feature type="transmembrane region" description="Helical" evidence="1">
    <location>
        <begin position="185"/>
        <end position="210"/>
    </location>
</feature>
<evidence type="ECO:0000313" key="3">
    <source>
        <dbReference type="Proteomes" id="UP000650533"/>
    </source>
</evidence>
<feature type="transmembrane region" description="Helical" evidence="1">
    <location>
        <begin position="43"/>
        <end position="62"/>
    </location>
</feature>
<proteinExistence type="predicted"/>
<feature type="transmembrane region" description="Helical" evidence="1">
    <location>
        <begin position="82"/>
        <end position="101"/>
    </location>
</feature>
<dbReference type="Proteomes" id="UP000650533">
    <property type="component" value="Chromosome 2"/>
</dbReference>
<evidence type="ECO:0000256" key="1">
    <source>
        <dbReference type="SAM" id="Phobius"/>
    </source>
</evidence>
<sequence>MGASSFALTSKQQILLAILQGITQGVLIPLLISFLTSKHSHRLWFKVYVVFTNILSLTHTIIRIAEAFSALDPVPNLLPFELSSIFVTCSIAASTQAFFIYRCWRMFNKRTIFVVPFVLGLFAALISGALIGLFAAGVIHSTWRTIDTTLAVWIFSAFTLDLCMTVTTTIYLYRLRGDHNDNDNVFVTAGTLYGFASAAMPLCLIALVILDVYVLPQKLIPAPLAADLSEKFLLMSLMITLTGQGYVRRQLERPRRARLSGLAISQGTTGLVSEPVFASGSVAYELQARSILGTTRSGYGSDTTGRYPGPEDANRSCLSVNKSQMAEPSKPIQVHLSQKSVDFMP</sequence>
<feature type="transmembrane region" description="Helical" evidence="1">
    <location>
        <begin position="14"/>
        <end position="36"/>
    </location>
</feature>
<dbReference type="RefSeq" id="XP_043176963.1">
    <property type="nucleotide sequence ID" value="XM_043324544.1"/>
</dbReference>
<accession>A0A8H8NMW6</accession>
<gene>
    <name evidence="2" type="ORF">RhiXN_04728</name>
</gene>
<reference evidence="2" key="1">
    <citation type="submission" date="2020-05" db="EMBL/GenBank/DDBJ databases">
        <title>Evolutionary and genomic comparisons of hybrid uninucleate and nonhybrid Rhizoctonia fungi.</title>
        <authorList>
            <person name="Li C."/>
            <person name="Chen X."/>
        </authorList>
    </citation>
    <scope>NUCLEOTIDE SEQUENCE</scope>
    <source>
        <strain evidence="2">AG-1 IA</strain>
    </source>
</reference>
<dbReference type="KEGG" id="rsx:RhiXN_04728"/>
<name>A0A8H8NMW6_9AGAM</name>
<keyword evidence="1" id="KW-0472">Membrane</keyword>